<organism evidence="2 3">
    <name type="scientific">Catenuloplanes niger</name>
    <dbReference type="NCBI Taxonomy" id="587534"/>
    <lineage>
        <taxon>Bacteria</taxon>
        <taxon>Bacillati</taxon>
        <taxon>Actinomycetota</taxon>
        <taxon>Actinomycetes</taxon>
        <taxon>Micromonosporales</taxon>
        <taxon>Micromonosporaceae</taxon>
        <taxon>Catenuloplanes</taxon>
    </lineage>
</organism>
<dbReference type="AlphaFoldDB" id="A0AAE3ZPM4"/>
<comment type="caution">
    <text evidence="2">The sequence shown here is derived from an EMBL/GenBank/DDBJ whole genome shotgun (WGS) entry which is preliminary data.</text>
</comment>
<keyword evidence="1" id="KW-0812">Transmembrane</keyword>
<sequence length="287" mass="30414">MPDLDDATTAALRTMDPAIREEPPAPGSARYEEILRRAMSGTPVVPARRVPVFRRPMAWTAVTTAVAASVLAVVALGGTGGTLSPHSPVASSMTAHDALLLAADTTAEVNSLRATGTMVHEDGARSTSEVEVSGGDYHSVWRIGTVSVASYTIGDTFYERASDDPVLRTGKTTPESDLAPFGESTGAVVRTALRGTEVQSVGREQVRGATTTHYRLTMNAASRDALGRLPAGQAAWFNLEHPEDITAIDVWVAGDLIHRIRVEGRTPSTTEFYDFGAPITIATPPGF</sequence>
<name>A0AAE3ZPM4_9ACTN</name>
<dbReference type="RefSeq" id="WP_310413181.1">
    <property type="nucleotide sequence ID" value="NZ_JAVDYC010000001.1"/>
</dbReference>
<evidence type="ECO:0000313" key="3">
    <source>
        <dbReference type="Proteomes" id="UP001183629"/>
    </source>
</evidence>
<keyword evidence="3" id="KW-1185">Reference proteome</keyword>
<dbReference type="Gene3D" id="2.50.20.20">
    <property type="match status" value="1"/>
</dbReference>
<reference evidence="2 3" key="1">
    <citation type="submission" date="2023-07" db="EMBL/GenBank/DDBJ databases">
        <title>Sequencing the genomes of 1000 actinobacteria strains.</title>
        <authorList>
            <person name="Klenk H.-P."/>
        </authorList>
    </citation>
    <scope>NUCLEOTIDE SEQUENCE [LARGE SCALE GENOMIC DNA]</scope>
    <source>
        <strain evidence="2 3">DSM 44711</strain>
    </source>
</reference>
<dbReference type="InterPro" id="IPR029046">
    <property type="entry name" value="LolA/LolB/LppX"/>
</dbReference>
<dbReference type="Proteomes" id="UP001183629">
    <property type="component" value="Unassembled WGS sequence"/>
</dbReference>
<keyword evidence="1" id="KW-0472">Membrane</keyword>
<protein>
    <submittedName>
        <fullName evidence="2">Uncharacterized protein</fullName>
    </submittedName>
</protein>
<evidence type="ECO:0000256" key="1">
    <source>
        <dbReference type="SAM" id="Phobius"/>
    </source>
</evidence>
<feature type="transmembrane region" description="Helical" evidence="1">
    <location>
        <begin position="58"/>
        <end position="78"/>
    </location>
</feature>
<gene>
    <name evidence="2" type="ORF">J2S44_002831</name>
</gene>
<proteinExistence type="predicted"/>
<dbReference type="EMBL" id="JAVDYC010000001">
    <property type="protein sequence ID" value="MDR7322581.1"/>
    <property type="molecule type" value="Genomic_DNA"/>
</dbReference>
<accession>A0AAE3ZPM4</accession>
<evidence type="ECO:0000313" key="2">
    <source>
        <dbReference type="EMBL" id="MDR7322581.1"/>
    </source>
</evidence>
<dbReference type="SUPFAM" id="SSF89392">
    <property type="entry name" value="Prokaryotic lipoproteins and lipoprotein localization factors"/>
    <property type="match status" value="1"/>
</dbReference>
<keyword evidence="1" id="KW-1133">Transmembrane helix</keyword>